<name>A0A498J0F1_MALDO</name>
<keyword evidence="2" id="KW-1185">Reference proteome</keyword>
<comment type="caution">
    <text evidence="1">The sequence shown here is derived from an EMBL/GenBank/DDBJ whole genome shotgun (WGS) entry which is preliminary data.</text>
</comment>
<dbReference type="EMBL" id="RDQH01000336">
    <property type="protein sequence ID" value="RXH87432.1"/>
    <property type="molecule type" value="Genomic_DNA"/>
</dbReference>
<sequence length="190" mass="20721">MSDQVGFVLWQMIRTCGKCKTCGGWEARSNAAAMEAWSGGTHRGWCSILAKGPVRPLGVGPSGSRIQDLASMLPMHRCRREEASIVRIASSQASLISDSKARMKALRDHKACVVWPVEGIMLAHSRRSRGNPHSGFVNGLLHPPADLRSGQISEAASFHMMKGERGGGIAVATHRAKLLRWRKRTNANVE</sequence>
<accession>A0A498J0F1</accession>
<gene>
    <name evidence="1" type="ORF">DVH24_034332</name>
</gene>
<protein>
    <submittedName>
        <fullName evidence="1">Uncharacterized protein</fullName>
    </submittedName>
</protein>
<evidence type="ECO:0000313" key="1">
    <source>
        <dbReference type="EMBL" id="RXH87432.1"/>
    </source>
</evidence>
<organism evidence="1 2">
    <name type="scientific">Malus domestica</name>
    <name type="common">Apple</name>
    <name type="synonym">Pyrus malus</name>
    <dbReference type="NCBI Taxonomy" id="3750"/>
    <lineage>
        <taxon>Eukaryota</taxon>
        <taxon>Viridiplantae</taxon>
        <taxon>Streptophyta</taxon>
        <taxon>Embryophyta</taxon>
        <taxon>Tracheophyta</taxon>
        <taxon>Spermatophyta</taxon>
        <taxon>Magnoliopsida</taxon>
        <taxon>eudicotyledons</taxon>
        <taxon>Gunneridae</taxon>
        <taxon>Pentapetalae</taxon>
        <taxon>rosids</taxon>
        <taxon>fabids</taxon>
        <taxon>Rosales</taxon>
        <taxon>Rosaceae</taxon>
        <taxon>Amygdaloideae</taxon>
        <taxon>Maleae</taxon>
        <taxon>Malus</taxon>
    </lineage>
</organism>
<evidence type="ECO:0000313" key="2">
    <source>
        <dbReference type="Proteomes" id="UP000290289"/>
    </source>
</evidence>
<dbReference type="AlphaFoldDB" id="A0A498J0F1"/>
<proteinExistence type="predicted"/>
<dbReference type="Proteomes" id="UP000290289">
    <property type="component" value="Chromosome 10"/>
</dbReference>
<reference evidence="1 2" key="1">
    <citation type="submission" date="2018-10" db="EMBL/GenBank/DDBJ databases">
        <title>A high-quality apple genome assembly.</title>
        <authorList>
            <person name="Hu J."/>
        </authorList>
    </citation>
    <scope>NUCLEOTIDE SEQUENCE [LARGE SCALE GENOMIC DNA]</scope>
    <source>
        <strain evidence="2">cv. HFTH1</strain>
        <tissue evidence="1">Young leaf</tissue>
    </source>
</reference>